<dbReference type="OrthoDB" id="5319172at2"/>
<accession>A0A2W6MRN5</accession>
<gene>
    <name evidence="1" type="ORF">B6S12_10665</name>
</gene>
<name>A0A2W6MRN5_9HELI</name>
<dbReference type="Proteomes" id="UP000249746">
    <property type="component" value="Unassembled WGS sequence"/>
</dbReference>
<evidence type="ECO:0000313" key="2">
    <source>
        <dbReference type="Proteomes" id="UP000249746"/>
    </source>
</evidence>
<feature type="non-terminal residue" evidence="1">
    <location>
        <position position="1"/>
    </location>
</feature>
<keyword evidence="2" id="KW-1185">Reference proteome</keyword>
<comment type="caution">
    <text evidence="1">The sequence shown here is derived from an EMBL/GenBank/DDBJ whole genome shotgun (WGS) entry which is preliminary data.</text>
</comment>
<dbReference type="SUPFAM" id="SSF69279">
    <property type="entry name" value="Phage tail proteins"/>
    <property type="match status" value="1"/>
</dbReference>
<dbReference type="EMBL" id="NBIU01000102">
    <property type="protein sequence ID" value="PZT47142.1"/>
    <property type="molecule type" value="Genomic_DNA"/>
</dbReference>
<sequence length="291" mass="32671">KDITQKISKNLISLSYEDKEKDESDEISFSVFGLYSKPLFGDSLELWLGYEKLYKCGTFSVNTLSKNYTSNTTEIRATAINFSAKGIGGGIKQKKTRSFENSSLFNIASTIAKENQFKIRTSGEDIRVVSVLQNNKSDLEFLYSWCFELGFICTIKENTLIILPKDGKIGDNAANITQKSTALPSYNIELSELYSLEISESSRNEYTAVILEWQSMSEAKIKSIKVGSGENVYKMQISEPKSDNEAYKKGESKLNELQKGGVNGRCELKGREIRAGGKLKIKNIGYDNYEF</sequence>
<reference evidence="1 2" key="1">
    <citation type="submission" date="2017-03" db="EMBL/GenBank/DDBJ databases">
        <title>Genomic and clinical evidence uncovers the enterohepatic species Helicobacter valdiviensis as a potential human intestinal pathogen.</title>
        <authorList>
            <person name="Fresia P."/>
            <person name="Jara R."/>
            <person name="Sierra R."/>
            <person name="Ferres I."/>
            <person name="Greif G."/>
            <person name="Iraola G."/>
            <person name="Collado L."/>
        </authorList>
    </citation>
    <scope>NUCLEOTIDE SEQUENCE [LARGE SCALE GENOMIC DNA]</scope>
    <source>
        <strain evidence="1 2">WBE14</strain>
    </source>
</reference>
<evidence type="ECO:0000313" key="1">
    <source>
        <dbReference type="EMBL" id="PZT47142.1"/>
    </source>
</evidence>
<feature type="non-terminal residue" evidence="1">
    <location>
        <position position="291"/>
    </location>
</feature>
<proteinExistence type="predicted"/>
<organism evidence="1 2">
    <name type="scientific">Helicobacter valdiviensis</name>
    <dbReference type="NCBI Taxonomy" id="1458358"/>
    <lineage>
        <taxon>Bacteria</taxon>
        <taxon>Pseudomonadati</taxon>
        <taxon>Campylobacterota</taxon>
        <taxon>Epsilonproteobacteria</taxon>
        <taxon>Campylobacterales</taxon>
        <taxon>Helicobacteraceae</taxon>
        <taxon>Helicobacter</taxon>
    </lineage>
</organism>
<protein>
    <submittedName>
        <fullName evidence="1">Phage tail protein</fullName>
    </submittedName>
</protein>
<dbReference type="RefSeq" id="WP_111230734.1">
    <property type="nucleotide sequence ID" value="NZ_NBIU01000102.1"/>
</dbReference>
<dbReference type="AlphaFoldDB" id="A0A2W6MRN5"/>